<dbReference type="AlphaFoldDB" id="A0AAV3KDY2"/>
<gene>
    <name evidence="2" type="ORF">A544_1917</name>
</gene>
<reference evidence="3" key="1">
    <citation type="journal article" date="2013" name="Diversity">
        <title>Genome Sequence of Dickeya solani, a New soft Rot Pathogen of Potato, Suggests its Emergence May Be Related to a Novel Combination of Non-Ribosomal Peptide/Polyketide Synthetase Clusters.</title>
        <authorList>
            <person name="Garlant L."/>
            <person name="Koskinen P."/>
            <person name="Rouhiainen L."/>
            <person name="Laine P."/>
            <person name="Paulin L."/>
            <person name="Auvinen P."/>
            <person name="Holm L."/>
            <person name="Pirhonen M."/>
        </authorList>
    </citation>
    <scope>NUCLEOTIDE SEQUENCE [LARGE SCALE GENOMIC DNA]</scope>
    <source>
        <strain evidence="3">D s0432-1</strain>
    </source>
</reference>
<evidence type="ECO:0000313" key="3">
    <source>
        <dbReference type="Proteomes" id="UP000017142"/>
    </source>
</evidence>
<keyword evidence="1" id="KW-0732">Signal</keyword>
<organism evidence="2 3">
    <name type="scientific">Dickeya solani D s0432-1</name>
    <dbReference type="NCBI Taxonomy" id="1231725"/>
    <lineage>
        <taxon>Bacteria</taxon>
        <taxon>Pseudomonadati</taxon>
        <taxon>Pseudomonadota</taxon>
        <taxon>Gammaproteobacteria</taxon>
        <taxon>Enterobacterales</taxon>
        <taxon>Pectobacteriaceae</taxon>
        <taxon>Dickeya</taxon>
    </lineage>
</organism>
<feature type="signal peptide" evidence="1">
    <location>
        <begin position="1"/>
        <end position="30"/>
    </location>
</feature>
<comment type="caution">
    <text evidence="2">The sequence shown here is derived from an EMBL/GenBank/DDBJ whole genome shotgun (WGS) entry which is preliminary data.</text>
</comment>
<dbReference type="Proteomes" id="UP000017142">
    <property type="component" value="Unassembled WGS sequence"/>
</dbReference>
<protein>
    <submittedName>
        <fullName evidence="2">Uncharacterized protein</fullName>
    </submittedName>
</protein>
<dbReference type="GeneID" id="43520614"/>
<sequence length="218" mass="24202">MTFKNKFCRQAGGLTTTAMLAIFVSHATLAAPGDVENVIKRNGLDNTRIMALYRSGELVAKEDAQNNVLELVNPAVDTPNSTTRNTKYWYQSMPLTEYKAFDATGYTALPCTQQYTSCMLTLEYRYTQKSLSKEKPGILIQFSTPKEGWLYEDFVTRHHCPIKQEGGGSFILGEKGKAAVASGECDKEYRTQGLGAVFNGFLQQNSVKPVIAYVLLVK</sequence>
<dbReference type="EMBL" id="AMWE01000002">
    <property type="protein sequence ID" value="ERO58738.1"/>
    <property type="molecule type" value="Genomic_DNA"/>
</dbReference>
<evidence type="ECO:0000313" key="2">
    <source>
        <dbReference type="EMBL" id="ERO58738.1"/>
    </source>
</evidence>
<proteinExistence type="predicted"/>
<accession>A0AAV3KDY2</accession>
<name>A0AAV3KDY2_9GAMM</name>
<feature type="chain" id="PRO_5044010955" evidence="1">
    <location>
        <begin position="31"/>
        <end position="218"/>
    </location>
</feature>
<dbReference type="RefSeq" id="WP_022633358.1">
    <property type="nucleotide sequence ID" value="NZ_AMWE01000002.1"/>
</dbReference>
<evidence type="ECO:0000256" key="1">
    <source>
        <dbReference type="SAM" id="SignalP"/>
    </source>
</evidence>